<reference evidence="2 3" key="1">
    <citation type="submission" date="2022-04" db="EMBL/GenBank/DDBJ databases">
        <authorList>
            <person name="Huq M.A."/>
        </authorList>
    </citation>
    <scope>NUCLEOTIDE SEQUENCE [LARGE SCALE GENOMIC DNA]</scope>
    <source>
        <strain evidence="2 3">MAH-33</strain>
    </source>
</reference>
<evidence type="ECO:0000259" key="1">
    <source>
        <dbReference type="Pfam" id="PF00903"/>
    </source>
</evidence>
<name>A0ABT0DV68_9SPHN</name>
<gene>
    <name evidence="2" type="ORF">MU848_05320</name>
</gene>
<sequence length="147" mass="16160">MPDAPTPKMIFINLPVKDLSAAIDFYEAVGAVRNKDFCSEDSQMMSLSDAIHVMLLTHERFASFTPRRIPNAHETAQVLLAISEESRAAVDVTTEKALAAGGTEPNPSQDHGFMYGRSFADLDGHIWEVTWMDVEAALATHQREVAA</sequence>
<dbReference type="EMBL" id="JALKHS010000006">
    <property type="protein sequence ID" value="MCK0531000.1"/>
    <property type="molecule type" value="Genomic_DNA"/>
</dbReference>
<protein>
    <submittedName>
        <fullName evidence="2">Lactoylglutathione lyase</fullName>
    </submittedName>
</protein>
<dbReference type="Pfam" id="PF00903">
    <property type="entry name" value="Glyoxalase"/>
    <property type="match status" value="1"/>
</dbReference>
<dbReference type="InterPro" id="IPR029068">
    <property type="entry name" value="Glyas_Bleomycin-R_OHBP_Dase"/>
</dbReference>
<dbReference type="PANTHER" id="PTHR36503">
    <property type="entry name" value="BLR2520 PROTEIN"/>
    <property type="match status" value="1"/>
</dbReference>
<evidence type="ECO:0000313" key="3">
    <source>
        <dbReference type="Proteomes" id="UP001203512"/>
    </source>
</evidence>
<dbReference type="Proteomes" id="UP001203512">
    <property type="component" value="Unassembled WGS sequence"/>
</dbReference>
<proteinExistence type="predicted"/>
<dbReference type="RefSeq" id="WP_247230684.1">
    <property type="nucleotide sequence ID" value="NZ_JALKHS010000006.1"/>
</dbReference>
<feature type="domain" description="Glyoxalase/fosfomycin resistance/dioxygenase" evidence="1">
    <location>
        <begin position="12"/>
        <end position="129"/>
    </location>
</feature>
<dbReference type="PANTHER" id="PTHR36503:SF2">
    <property type="entry name" value="BLR2408 PROTEIN"/>
    <property type="match status" value="1"/>
</dbReference>
<dbReference type="GO" id="GO:0016829">
    <property type="term" value="F:lyase activity"/>
    <property type="evidence" value="ECO:0007669"/>
    <property type="project" value="UniProtKB-KW"/>
</dbReference>
<accession>A0ABT0DV68</accession>
<dbReference type="SUPFAM" id="SSF54593">
    <property type="entry name" value="Glyoxalase/Bleomycin resistance protein/Dihydroxybiphenyl dioxygenase"/>
    <property type="match status" value="1"/>
</dbReference>
<organism evidence="2 3">
    <name type="scientific">Sphingobium agri</name>
    <dbReference type="NCBI Taxonomy" id="2933566"/>
    <lineage>
        <taxon>Bacteria</taxon>
        <taxon>Pseudomonadati</taxon>
        <taxon>Pseudomonadota</taxon>
        <taxon>Alphaproteobacteria</taxon>
        <taxon>Sphingomonadales</taxon>
        <taxon>Sphingomonadaceae</taxon>
        <taxon>Sphingobium</taxon>
    </lineage>
</organism>
<dbReference type="Gene3D" id="3.10.180.10">
    <property type="entry name" value="2,3-Dihydroxybiphenyl 1,2-Dioxygenase, domain 1"/>
    <property type="match status" value="1"/>
</dbReference>
<evidence type="ECO:0000313" key="2">
    <source>
        <dbReference type="EMBL" id="MCK0531000.1"/>
    </source>
</evidence>
<comment type="caution">
    <text evidence="2">The sequence shown here is derived from an EMBL/GenBank/DDBJ whole genome shotgun (WGS) entry which is preliminary data.</text>
</comment>
<keyword evidence="2" id="KW-0456">Lyase</keyword>
<dbReference type="InterPro" id="IPR004360">
    <property type="entry name" value="Glyas_Fos-R_dOase_dom"/>
</dbReference>
<keyword evidence="3" id="KW-1185">Reference proteome</keyword>